<protein>
    <submittedName>
        <fullName evidence="1">Class I SAM-dependent methyltransferase</fullName>
    </submittedName>
</protein>
<reference evidence="1" key="1">
    <citation type="journal article" date="2023" name="Antibiotics">
        <title>Prevalence and Molecular Characterization of Methicillin-Resistant Staphylococci (MRS) and Mammaliicocci (MRM) in Dromedary Camels from Algeria: First Detection of SCCmec-mecC Hybrid in Methicillin-Resistant Mammaliicoccus lentus.</title>
        <authorList>
            <person name="Belhout C."/>
            <person name="Boyen F."/>
            <person name="Vereecke N."/>
            <person name="Theuns S."/>
            <person name="Taibi N."/>
            <person name="Stegger M."/>
            <person name="de la Fe-Rodriguez P.Y."/>
            <person name="Bouayad L."/>
            <person name="Elgroud R."/>
            <person name="Butaye P."/>
        </authorList>
    </citation>
    <scope>NUCLEOTIDE SEQUENCE</scope>
    <source>
        <strain evidence="1">7048</strain>
    </source>
</reference>
<dbReference type="Gene3D" id="3.40.50.150">
    <property type="entry name" value="Vaccinia Virus protein VP39"/>
    <property type="match status" value="1"/>
</dbReference>
<dbReference type="AlphaFoldDB" id="A0AAX3W0Y7"/>
<dbReference type="PANTHER" id="PTHR35276:SF1">
    <property type="entry name" value="TRNA (MNM(5)S(2)U34)-METHYLTRANSFERASE, CHLOROPLASTIC"/>
    <property type="match status" value="1"/>
</dbReference>
<keyword evidence="1" id="KW-0489">Methyltransferase</keyword>
<dbReference type="InterPro" id="IPR029063">
    <property type="entry name" value="SAM-dependent_MTases_sf"/>
</dbReference>
<dbReference type="GeneID" id="99676326"/>
<dbReference type="Pfam" id="PF06962">
    <property type="entry name" value="rRNA_methylase"/>
    <property type="match status" value="1"/>
</dbReference>
<organism evidence="1 2">
    <name type="scientific">Mammaliicoccus lentus</name>
    <name type="common">Staphylococcus lentus</name>
    <dbReference type="NCBI Taxonomy" id="42858"/>
    <lineage>
        <taxon>Bacteria</taxon>
        <taxon>Bacillati</taxon>
        <taxon>Bacillota</taxon>
        <taxon>Bacilli</taxon>
        <taxon>Bacillales</taxon>
        <taxon>Staphylococcaceae</taxon>
        <taxon>Mammaliicoccus</taxon>
    </lineage>
</organism>
<dbReference type="EMBL" id="CP118848">
    <property type="protein sequence ID" value="WHI58928.1"/>
    <property type="molecule type" value="Genomic_DNA"/>
</dbReference>
<dbReference type="GO" id="GO:0008168">
    <property type="term" value="F:methyltransferase activity"/>
    <property type="evidence" value="ECO:0007669"/>
    <property type="project" value="UniProtKB-KW"/>
</dbReference>
<sequence>MIVEGILPFARHLISSHIDKNSIVVDATCGNGNDTLFLANQVTNGQVYAFDIQEKAINTTKEKTKEYNNIQYYLEGHEKAADIISAEHNSIDASIFNLGYLPKGDKSITTNSNTTISAIQSLFELTKKNGIIVLVVYPGHPEGQIESNDVLNFVKNIDQNEAHVLNYQFINQKNNPPYIIGIEKRN</sequence>
<gene>
    <name evidence="1" type="ORF">PYH69_09180</name>
</gene>
<dbReference type="GO" id="GO:0032259">
    <property type="term" value="P:methylation"/>
    <property type="evidence" value="ECO:0007669"/>
    <property type="project" value="UniProtKB-KW"/>
</dbReference>
<dbReference type="Proteomes" id="UP001223261">
    <property type="component" value="Chromosome"/>
</dbReference>
<evidence type="ECO:0000313" key="1">
    <source>
        <dbReference type="EMBL" id="WHI58928.1"/>
    </source>
</evidence>
<keyword evidence="1" id="KW-0808">Transferase</keyword>
<dbReference type="RefSeq" id="WP_103269102.1">
    <property type="nucleotide sequence ID" value="NZ_CP118848.1"/>
</dbReference>
<dbReference type="CDD" id="cd02440">
    <property type="entry name" value="AdoMet_MTases"/>
    <property type="match status" value="1"/>
</dbReference>
<dbReference type="SUPFAM" id="SSF53335">
    <property type="entry name" value="S-adenosyl-L-methionine-dependent methyltransferases"/>
    <property type="match status" value="1"/>
</dbReference>
<dbReference type="InterPro" id="IPR010719">
    <property type="entry name" value="MnmM_MeTrfase"/>
</dbReference>
<proteinExistence type="predicted"/>
<dbReference type="PANTHER" id="PTHR35276">
    <property type="entry name" value="S-ADENOSYL-L-METHIONINE-DEPENDENT METHYLTRANSFERASES SUPERFAMILY PROTEIN"/>
    <property type="match status" value="1"/>
</dbReference>
<name>A0AAX3W0Y7_MAMLE</name>
<accession>A0AAX3W0Y7</accession>
<evidence type="ECO:0000313" key="2">
    <source>
        <dbReference type="Proteomes" id="UP001223261"/>
    </source>
</evidence>